<dbReference type="KEGG" id="spse:SULPSESMR1_04015"/>
<dbReference type="EMBL" id="CP022417">
    <property type="protein sequence ID" value="ASM74934.1"/>
    <property type="molecule type" value="Genomic_DNA"/>
</dbReference>
<keyword evidence="2" id="KW-0812">Transmembrane</keyword>
<dbReference type="Proteomes" id="UP000199754">
    <property type="component" value="Plasmid pSMR1-2"/>
</dbReference>
<reference evidence="3 4" key="1">
    <citation type="submission" date="2017-07" db="EMBL/GenBank/DDBJ databases">
        <title>Genome Sequence of Sulfitobacter pseudonitzschiae Strain SMR1 Isolated from a culture of the Diatom Skeletonema marinoi.</title>
        <authorList>
            <person name="Topel M."/>
            <person name="Pinder M.I.M."/>
            <person name="Johansson O.N."/>
            <person name="Kourtchenko O."/>
            <person name="Godhe A."/>
            <person name="Clarke A.K."/>
        </authorList>
    </citation>
    <scope>NUCLEOTIDE SEQUENCE [LARGE SCALE GENOMIC DNA]</scope>
    <source>
        <strain evidence="3 4">SMR1</strain>
        <plasmid evidence="3 4">pSMR1-2</plasmid>
    </source>
</reference>
<organism evidence="3 4">
    <name type="scientific">Pseudosulfitobacter pseudonitzschiae</name>
    <dbReference type="NCBI Taxonomy" id="1402135"/>
    <lineage>
        <taxon>Bacteria</taxon>
        <taxon>Pseudomonadati</taxon>
        <taxon>Pseudomonadota</taxon>
        <taxon>Alphaproteobacteria</taxon>
        <taxon>Rhodobacterales</taxon>
        <taxon>Roseobacteraceae</taxon>
        <taxon>Pseudosulfitobacter</taxon>
    </lineage>
</organism>
<feature type="region of interest" description="Disordered" evidence="1">
    <location>
        <begin position="150"/>
        <end position="180"/>
    </location>
</feature>
<name>A0A221K7F5_9RHOB</name>
<protein>
    <submittedName>
        <fullName evidence="3">Uncharacterized protein</fullName>
    </submittedName>
</protein>
<keyword evidence="4" id="KW-1185">Reference proteome</keyword>
<accession>A0A221K7F5</accession>
<feature type="compositionally biased region" description="Basic and acidic residues" evidence="1">
    <location>
        <begin position="166"/>
        <end position="180"/>
    </location>
</feature>
<sequence>MKIGYGPSSNLPAKAEARDHSTALTGTHLPKNSFRSAFLFCSRGDTAPAGQQNNAETGTPRTKADPERLSAVSYDVDLIEIDCAPPPVVKTEKPKTSISAFLFIGLIYANLSAAVAFLLGASLGTVALTYVLGGGVAAVVSSVIHAMLQRSATSEDEHGKRKSRHEPHARSQRCETAKAK</sequence>
<feature type="transmembrane region" description="Helical" evidence="2">
    <location>
        <begin position="127"/>
        <end position="148"/>
    </location>
</feature>
<evidence type="ECO:0000313" key="4">
    <source>
        <dbReference type="Proteomes" id="UP000199754"/>
    </source>
</evidence>
<dbReference type="RefSeq" id="WP_089422932.1">
    <property type="nucleotide sequence ID" value="NZ_CP022417.1"/>
</dbReference>
<keyword evidence="2" id="KW-1133">Transmembrane helix</keyword>
<keyword evidence="2" id="KW-0472">Membrane</keyword>
<keyword evidence="3" id="KW-0614">Plasmid</keyword>
<feature type="transmembrane region" description="Helical" evidence="2">
    <location>
        <begin position="100"/>
        <end position="121"/>
    </location>
</feature>
<evidence type="ECO:0000313" key="3">
    <source>
        <dbReference type="EMBL" id="ASM74934.1"/>
    </source>
</evidence>
<gene>
    <name evidence="3" type="ORF">SULPSESMR1_04015</name>
</gene>
<dbReference type="OrthoDB" id="10013358at2"/>
<geneLocation type="plasmid" evidence="3 4">
    <name>pSMR1-2</name>
</geneLocation>
<dbReference type="AlphaFoldDB" id="A0A221K7F5"/>
<proteinExistence type="predicted"/>
<evidence type="ECO:0000256" key="1">
    <source>
        <dbReference type="SAM" id="MobiDB-lite"/>
    </source>
</evidence>
<evidence type="ECO:0000256" key="2">
    <source>
        <dbReference type="SAM" id="Phobius"/>
    </source>
</evidence>